<evidence type="ECO:0000256" key="12">
    <source>
        <dbReference type="ARBA" id="ARBA00023306"/>
    </source>
</evidence>
<dbReference type="CDD" id="cd07969">
    <property type="entry name" value="OBF_DNA_ligase_I"/>
    <property type="match status" value="1"/>
</dbReference>
<dbReference type="GO" id="GO:0005634">
    <property type="term" value="C:nucleus"/>
    <property type="evidence" value="ECO:0007669"/>
    <property type="project" value="UniProtKB-SubCell"/>
</dbReference>
<dbReference type="Pfam" id="PF04679">
    <property type="entry name" value="DNA_ligase_A_C"/>
    <property type="match status" value="1"/>
</dbReference>
<evidence type="ECO:0000256" key="11">
    <source>
        <dbReference type="ARBA" id="ARBA00023242"/>
    </source>
</evidence>
<feature type="domain" description="ATP-dependent DNA ligase family profile" evidence="17">
    <location>
        <begin position="711"/>
        <end position="847"/>
    </location>
</feature>
<dbReference type="Pfam" id="PF04675">
    <property type="entry name" value="DNA_ligase_A_N"/>
    <property type="match status" value="1"/>
</dbReference>
<evidence type="ECO:0000256" key="2">
    <source>
        <dbReference type="ARBA" id="ARBA00007572"/>
    </source>
</evidence>
<dbReference type="Gene3D" id="3.30.470.30">
    <property type="entry name" value="DNA ligase/mRNA capping enzyme"/>
    <property type="match status" value="1"/>
</dbReference>
<comment type="subcellular location">
    <subcellularLocation>
        <location evidence="1">Nucleus</location>
    </subcellularLocation>
</comment>
<dbReference type="InterPro" id="IPR012310">
    <property type="entry name" value="DNA_ligase_ATP-dep_cent"/>
</dbReference>
<accession>A0A8S4PQH5</accession>
<evidence type="ECO:0000256" key="8">
    <source>
        <dbReference type="ARBA" id="ARBA00022840"/>
    </source>
</evidence>
<feature type="compositionally biased region" description="Low complexity" evidence="16">
    <location>
        <begin position="962"/>
        <end position="971"/>
    </location>
</feature>
<dbReference type="PANTHER" id="PTHR45674:SF4">
    <property type="entry name" value="DNA LIGASE 1"/>
    <property type="match status" value="1"/>
</dbReference>
<dbReference type="CDD" id="cd07900">
    <property type="entry name" value="Adenylation_DNA_ligase_I_Euk"/>
    <property type="match status" value="1"/>
</dbReference>
<dbReference type="GO" id="GO:0003677">
    <property type="term" value="F:DNA binding"/>
    <property type="evidence" value="ECO:0007669"/>
    <property type="project" value="InterPro"/>
</dbReference>
<dbReference type="InterPro" id="IPR012309">
    <property type="entry name" value="DNA_ligase_ATP-dep_C"/>
</dbReference>
<keyword evidence="10 14" id="KW-0234">DNA repair</keyword>
<feature type="compositionally biased region" description="Basic and acidic residues" evidence="16">
    <location>
        <begin position="81"/>
        <end position="120"/>
    </location>
</feature>
<dbReference type="Gene3D" id="3.30.1490.70">
    <property type="match status" value="1"/>
</dbReference>
<evidence type="ECO:0000256" key="15">
    <source>
        <dbReference type="RuleBase" id="RU004196"/>
    </source>
</evidence>
<evidence type="ECO:0000256" key="14">
    <source>
        <dbReference type="RuleBase" id="RU000617"/>
    </source>
</evidence>
<feature type="compositionally biased region" description="Basic and acidic residues" evidence="16">
    <location>
        <begin position="216"/>
        <end position="232"/>
    </location>
</feature>
<reference evidence="18" key="1">
    <citation type="submission" date="2022-03" db="EMBL/GenBank/DDBJ databases">
        <authorList>
            <person name="Martin C."/>
        </authorList>
    </citation>
    <scope>NUCLEOTIDE SEQUENCE</scope>
</reference>
<dbReference type="GO" id="GO:0006310">
    <property type="term" value="P:DNA recombination"/>
    <property type="evidence" value="ECO:0007669"/>
    <property type="project" value="UniProtKB-KW"/>
</dbReference>
<keyword evidence="9 14" id="KW-0233">DNA recombination</keyword>
<dbReference type="PROSITE" id="PS00697">
    <property type="entry name" value="DNA_LIGASE_A1"/>
    <property type="match status" value="1"/>
</dbReference>
<feature type="compositionally biased region" description="Basic and acidic residues" evidence="16">
    <location>
        <begin position="35"/>
        <end position="61"/>
    </location>
</feature>
<evidence type="ECO:0000256" key="1">
    <source>
        <dbReference type="ARBA" id="ARBA00004123"/>
    </source>
</evidence>
<comment type="similarity">
    <text evidence="2 15">Belongs to the ATP-dependent DNA ligase family.</text>
</comment>
<dbReference type="Gene3D" id="1.10.3260.10">
    <property type="entry name" value="DNA ligase, ATP-dependent, N-terminal domain"/>
    <property type="match status" value="1"/>
</dbReference>
<feature type="compositionally biased region" description="Polar residues" evidence="16">
    <location>
        <begin position="1"/>
        <end position="11"/>
    </location>
</feature>
<dbReference type="OrthoDB" id="206088at2759"/>
<feature type="compositionally biased region" description="Basic and acidic residues" evidence="16">
    <location>
        <begin position="263"/>
        <end position="315"/>
    </location>
</feature>
<dbReference type="InterPro" id="IPR000977">
    <property type="entry name" value="DNA_ligase_ATP-dep"/>
</dbReference>
<dbReference type="EMBL" id="CAIIXF020000009">
    <property type="protein sequence ID" value="CAH1795368.1"/>
    <property type="molecule type" value="Genomic_DNA"/>
</dbReference>
<keyword evidence="5" id="KW-0235">DNA replication</keyword>
<protein>
    <recommendedName>
        <fullName evidence="14">DNA ligase</fullName>
        <ecNumber evidence="14">6.5.1.1</ecNumber>
    </recommendedName>
</protein>
<keyword evidence="19" id="KW-1185">Reference proteome</keyword>
<dbReference type="AlphaFoldDB" id="A0A8S4PQH5"/>
<dbReference type="GO" id="GO:0071897">
    <property type="term" value="P:DNA biosynthetic process"/>
    <property type="evidence" value="ECO:0007669"/>
    <property type="project" value="InterPro"/>
</dbReference>
<dbReference type="Proteomes" id="UP000749559">
    <property type="component" value="Unassembled WGS sequence"/>
</dbReference>
<dbReference type="Gene3D" id="2.40.50.140">
    <property type="entry name" value="Nucleic acid-binding proteins"/>
    <property type="match status" value="1"/>
</dbReference>
<dbReference type="PANTHER" id="PTHR45674">
    <property type="entry name" value="DNA LIGASE 1/3 FAMILY MEMBER"/>
    <property type="match status" value="1"/>
</dbReference>
<feature type="compositionally biased region" description="Polar residues" evidence="16">
    <location>
        <begin position="25"/>
        <end position="34"/>
    </location>
</feature>
<dbReference type="Pfam" id="PF01068">
    <property type="entry name" value="DNA_ligase_A_M"/>
    <property type="match status" value="1"/>
</dbReference>
<feature type="region of interest" description="Disordered" evidence="16">
    <location>
        <begin position="944"/>
        <end position="983"/>
    </location>
</feature>
<keyword evidence="3 14" id="KW-0436">Ligase</keyword>
<dbReference type="SUPFAM" id="SSF117018">
    <property type="entry name" value="ATP-dependent DNA ligase DNA-binding domain"/>
    <property type="match status" value="1"/>
</dbReference>
<evidence type="ECO:0000256" key="13">
    <source>
        <dbReference type="ARBA" id="ARBA00034003"/>
    </source>
</evidence>
<evidence type="ECO:0000256" key="10">
    <source>
        <dbReference type="ARBA" id="ARBA00023204"/>
    </source>
</evidence>
<dbReference type="GO" id="GO:0005524">
    <property type="term" value="F:ATP binding"/>
    <property type="evidence" value="ECO:0007669"/>
    <property type="project" value="UniProtKB-KW"/>
</dbReference>
<dbReference type="GO" id="GO:0003910">
    <property type="term" value="F:DNA ligase (ATP) activity"/>
    <property type="evidence" value="ECO:0007669"/>
    <property type="project" value="UniProtKB-EC"/>
</dbReference>
<dbReference type="InterPro" id="IPR016059">
    <property type="entry name" value="DNA_ligase_ATP-dep_CS"/>
</dbReference>
<dbReference type="PROSITE" id="PS00333">
    <property type="entry name" value="DNA_LIGASE_A2"/>
    <property type="match status" value="1"/>
</dbReference>
<keyword evidence="4" id="KW-0132">Cell division</keyword>
<dbReference type="NCBIfam" id="TIGR00574">
    <property type="entry name" value="dnl1"/>
    <property type="match status" value="1"/>
</dbReference>
<evidence type="ECO:0000256" key="16">
    <source>
        <dbReference type="SAM" id="MobiDB-lite"/>
    </source>
</evidence>
<keyword evidence="12" id="KW-0131">Cell cycle</keyword>
<dbReference type="GO" id="GO:0005739">
    <property type="term" value="C:mitochondrion"/>
    <property type="evidence" value="ECO:0007669"/>
    <property type="project" value="TreeGrafter"/>
</dbReference>
<dbReference type="GO" id="GO:0051301">
    <property type="term" value="P:cell division"/>
    <property type="evidence" value="ECO:0007669"/>
    <property type="project" value="UniProtKB-KW"/>
</dbReference>
<evidence type="ECO:0000256" key="3">
    <source>
        <dbReference type="ARBA" id="ARBA00022598"/>
    </source>
</evidence>
<evidence type="ECO:0000256" key="9">
    <source>
        <dbReference type="ARBA" id="ARBA00023172"/>
    </source>
</evidence>
<dbReference type="SUPFAM" id="SSF56091">
    <property type="entry name" value="DNA ligase/mRNA capping enzyme, catalytic domain"/>
    <property type="match status" value="1"/>
</dbReference>
<dbReference type="InterPro" id="IPR036599">
    <property type="entry name" value="DNA_ligase_N_sf"/>
</dbReference>
<dbReference type="EC" id="6.5.1.1" evidence="14"/>
<dbReference type="InterPro" id="IPR050191">
    <property type="entry name" value="ATP-dep_DNA_ligase"/>
</dbReference>
<evidence type="ECO:0000259" key="17">
    <source>
        <dbReference type="PROSITE" id="PS50160"/>
    </source>
</evidence>
<dbReference type="PROSITE" id="PS50160">
    <property type="entry name" value="DNA_LIGASE_A3"/>
    <property type="match status" value="1"/>
</dbReference>
<keyword evidence="6 14" id="KW-0547">Nucleotide-binding</keyword>
<evidence type="ECO:0000256" key="7">
    <source>
        <dbReference type="ARBA" id="ARBA00022763"/>
    </source>
</evidence>
<dbReference type="InterPro" id="IPR012340">
    <property type="entry name" value="NA-bd_OB-fold"/>
</dbReference>
<keyword evidence="8 14" id="KW-0067">ATP-binding</keyword>
<name>A0A8S4PQH5_OWEFU</name>
<dbReference type="SUPFAM" id="SSF50249">
    <property type="entry name" value="Nucleic acid-binding proteins"/>
    <property type="match status" value="1"/>
</dbReference>
<comment type="caution">
    <text evidence="18">The sequence shown here is derived from an EMBL/GenBank/DDBJ whole genome shotgun (WGS) entry which is preliminary data.</text>
</comment>
<dbReference type="GO" id="GO:1903461">
    <property type="term" value="P:Okazaki fragment processing involved in mitotic DNA replication"/>
    <property type="evidence" value="ECO:0007669"/>
    <property type="project" value="TreeGrafter"/>
</dbReference>
<evidence type="ECO:0000256" key="6">
    <source>
        <dbReference type="ARBA" id="ARBA00022741"/>
    </source>
</evidence>
<comment type="catalytic activity">
    <reaction evidence="13 14">
        <text>ATP + (deoxyribonucleotide)n-3'-hydroxyl + 5'-phospho-(deoxyribonucleotide)m = (deoxyribonucleotide)n+m + AMP + diphosphate.</text>
        <dbReference type="EC" id="6.5.1.1"/>
    </reaction>
</comment>
<evidence type="ECO:0000313" key="19">
    <source>
        <dbReference type="Proteomes" id="UP000749559"/>
    </source>
</evidence>
<keyword evidence="11" id="KW-0539">Nucleus</keyword>
<keyword evidence="7 14" id="KW-0227">DNA damage</keyword>
<dbReference type="InterPro" id="IPR012308">
    <property type="entry name" value="DNA_ligase_ATP-dep_N"/>
</dbReference>
<evidence type="ECO:0000256" key="4">
    <source>
        <dbReference type="ARBA" id="ARBA00022618"/>
    </source>
</evidence>
<dbReference type="FunFam" id="3.30.470.30:FF:000016">
    <property type="entry name" value="DNA ligase"/>
    <property type="match status" value="1"/>
</dbReference>
<feature type="compositionally biased region" description="Basic and acidic residues" evidence="16">
    <location>
        <begin position="168"/>
        <end position="207"/>
    </location>
</feature>
<proteinExistence type="inferred from homology"/>
<feature type="compositionally biased region" description="Basic and acidic residues" evidence="16">
    <location>
        <begin position="150"/>
        <end position="161"/>
    </location>
</feature>
<dbReference type="GO" id="GO:0006281">
    <property type="term" value="P:DNA repair"/>
    <property type="evidence" value="ECO:0007669"/>
    <property type="project" value="UniProtKB-KW"/>
</dbReference>
<sequence length="983" mass="110619">MSQRSITSFFTSPKAKKTTKDNETTKSPLKQKNTKSPDVKAKSSPVKKETSPVKKVEESHVIKKKGRLIIESDSEDENEKEPETVSKETKEPANTKTDEQQMEKNKEDIEKEVTNSDVEAKAGSSSPQSAVKSPIPPTRTTARKHMRKRKADESSPNKESKSSPNKKPKCEPKTPESVKDTTDEEKDKQGEEVDVKADKVKEEKMEIDSEEVVESEPSKITEQEQPVKETKKPSPKTKKSSPKATKTPKSTKKTTKKNAVKTPETKKEVKKEIKEEIKNEEGSENKKDTKEEQNKDNEGDKKTKEVNEDKKETPAKKSFGMFGSKATETGNDFNPAKSRYHPIEDGCWKKGEKVPYLALSKTLEQIEATSGRLKMTEILTNLFRSVIILTPLELTQCVYLCLNKLAPAYEGVELGIGETVLMKAISQTTGRPMDKIKADAQEKGDLGIVAESSRSTQRTMFAPPKLTITTVFTKLKEIATMSGNSVMSKKIDKIKGMFVACRHSEARYLIRSLGGKLRIGLAEQSVLTALSHAIVLTPPGKDIPDAGKGLSSDALKKKLEEAELIIKTTYSECPNYDAIIPVLLKDGLEELPNKCKLTPGIPLKPMLAHPTKGVSEVLHRFEGNEFTCEYKYDGERAQIHLLENGQIHVYSRNSEDNTSKYPDIIKRLPSIIKEGVTSCVLDSEAVAWDEENKRILPFQVLSTRKRKDADVNEIKVQVCVYAFDLLYLNGESLVREPFRVRREKLRESLKEVEGEFVFATSMVSSDTEKIAEFLDESIKGDCEGLMVKSLDVDATYEIAKRSHNWLKLKKDYLDGVGDTLDLVVIGGYHGSGKRTGKYGGFLLACYDEENEEYQTICKIGTGFKDEDLEQHVKFLKEHVIEKPKPYYRCDKSLAPDHWFDAVQVWEVKAADLSISPVHTAAAGLADPEKGISLRFPRFLRIREDKKPEEATSNSQVYEMYKNQDQIQNQQKNTKKKDEEEDFY</sequence>
<organism evidence="18 19">
    <name type="scientific">Owenia fusiformis</name>
    <name type="common">Polychaete worm</name>
    <dbReference type="NCBI Taxonomy" id="6347"/>
    <lineage>
        <taxon>Eukaryota</taxon>
        <taxon>Metazoa</taxon>
        <taxon>Spiralia</taxon>
        <taxon>Lophotrochozoa</taxon>
        <taxon>Annelida</taxon>
        <taxon>Polychaeta</taxon>
        <taxon>Sedentaria</taxon>
        <taxon>Canalipalpata</taxon>
        <taxon>Sabellida</taxon>
        <taxon>Oweniida</taxon>
        <taxon>Oweniidae</taxon>
        <taxon>Owenia</taxon>
    </lineage>
</organism>
<dbReference type="FunFam" id="1.10.3260.10:FF:000001">
    <property type="entry name" value="DNA ligase"/>
    <property type="match status" value="1"/>
</dbReference>
<evidence type="ECO:0000256" key="5">
    <source>
        <dbReference type="ARBA" id="ARBA00022705"/>
    </source>
</evidence>
<feature type="region of interest" description="Disordered" evidence="16">
    <location>
        <begin position="1"/>
        <end position="337"/>
    </location>
</feature>
<gene>
    <name evidence="18" type="ORF">OFUS_LOCUS19915</name>
</gene>
<evidence type="ECO:0000313" key="18">
    <source>
        <dbReference type="EMBL" id="CAH1795368.1"/>
    </source>
</evidence>
<feature type="compositionally biased region" description="Basic residues" evidence="16">
    <location>
        <begin position="249"/>
        <end position="259"/>
    </location>
</feature>
<dbReference type="FunFam" id="2.40.50.140:FF:000062">
    <property type="entry name" value="DNA ligase"/>
    <property type="match status" value="1"/>
</dbReference>